<dbReference type="Pfam" id="PF18990">
    <property type="entry name" value="DUF5723"/>
    <property type="match status" value="1"/>
</dbReference>
<evidence type="ECO:0000259" key="2">
    <source>
        <dbReference type="Pfam" id="PF18990"/>
    </source>
</evidence>
<keyword evidence="4" id="KW-1185">Reference proteome</keyword>
<gene>
    <name evidence="3" type="ORF">QO192_00275</name>
</gene>
<accession>A0ABV4KAF6</accession>
<feature type="signal peptide" evidence="1">
    <location>
        <begin position="1"/>
        <end position="18"/>
    </location>
</feature>
<dbReference type="InterPro" id="IPR043781">
    <property type="entry name" value="DUF5723"/>
</dbReference>
<protein>
    <submittedName>
        <fullName evidence="3">DUF5723 family protein</fullName>
    </submittedName>
</protein>
<reference evidence="3 4" key="1">
    <citation type="submission" date="2023-05" db="EMBL/GenBank/DDBJ databases">
        <title>Adaptations of aquatic viruses from atmosphere-close ecosystems of the Central Arctic Ocean.</title>
        <authorList>
            <person name="Rahlff J."/>
            <person name="Holmfeldt K."/>
        </authorList>
    </citation>
    <scope>NUCLEOTIDE SEQUENCE [LARGE SCALE GENOMIC DNA]</scope>
    <source>
        <strain evidence="3 4">Arc14</strain>
    </source>
</reference>
<dbReference type="EMBL" id="JASMRN010000001">
    <property type="protein sequence ID" value="MEZ7513706.1"/>
    <property type="molecule type" value="Genomic_DNA"/>
</dbReference>
<evidence type="ECO:0000313" key="3">
    <source>
        <dbReference type="EMBL" id="MEZ7513706.1"/>
    </source>
</evidence>
<dbReference type="RefSeq" id="WP_371567137.1">
    <property type="nucleotide sequence ID" value="NZ_JASMRN010000001.1"/>
</dbReference>
<dbReference type="Proteomes" id="UP001568894">
    <property type="component" value="Unassembled WGS sequence"/>
</dbReference>
<evidence type="ECO:0000313" key="4">
    <source>
        <dbReference type="Proteomes" id="UP001568894"/>
    </source>
</evidence>
<feature type="chain" id="PRO_5046987320" evidence="1">
    <location>
        <begin position="19"/>
        <end position="465"/>
    </location>
</feature>
<proteinExistence type="predicted"/>
<comment type="caution">
    <text evidence="3">The sequence shown here is derived from an EMBL/GenBank/DDBJ whole genome shotgun (WGS) entry which is preliminary data.</text>
</comment>
<keyword evidence="1" id="KW-0732">Signal</keyword>
<evidence type="ECO:0000256" key="1">
    <source>
        <dbReference type="SAM" id="SignalP"/>
    </source>
</evidence>
<organism evidence="3 4">
    <name type="scientific">Flavobacterium frigidarium</name>
    <dbReference type="NCBI Taxonomy" id="99286"/>
    <lineage>
        <taxon>Bacteria</taxon>
        <taxon>Pseudomonadati</taxon>
        <taxon>Bacteroidota</taxon>
        <taxon>Flavobacteriia</taxon>
        <taxon>Flavobacteriales</taxon>
        <taxon>Flavobacteriaceae</taxon>
        <taxon>Flavobacterium</taxon>
    </lineage>
</organism>
<feature type="domain" description="DUF5723" evidence="2">
    <location>
        <begin position="38"/>
        <end position="434"/>
    </location>
</feature>
<name>A0ABV4KAF6_9FLAO</name>
<sequence length="465" mass="51587">MRKSYAIILILCCLSATAQNKQLLYNFTAIPQSAMVNPGADLKHNSYVGIPLLSGLSANFGSTAFSAYDLFANDGTSFNDKLRNTLERVSSNDRVLLNEQVEILSAAFKIGRWDQKNYLSFGVYQEFDFVSFVPKDPAILALYGNSNYIGKRFDLSHLNAQAELLTVFHLGLRKEVSDKLILGARGKIYSSIAHARTMRNSGYILTEEGTGPNVYDQTIASNVTLNTSAAAKYFEDDYDGNTTNDIIKKALFGGNLGLGLDLGATYYPKKNIQVTASLLDIGFINHSKEVKNYTYKGFYQYNGINPNFTGPSTSGSTYDEFKRAVVYDSTTTKYNTLRPIKFNASYQYSYHGKNDESCNCSPDSDNYRNAIGAQLFFQTLPKSPTAALTGFYQHTVSSGFQYKATYTIDAYSYTNLGLGIAGNVGKVHAYLLADNLLELRDIAKANAFSLQFGFNILLKERTTFY</sequence>